<evidence type="ECO:0000313" key="3">
    <source>
        <dbReference type="EMBL" id="GAA2376438.1"/>
    </source>
</evidence>
<evidence type="ECO:0000259" key="2">
    <source>
        <dbReference type="PROSITE" id="PS51819"/>
    </source>
</evidence>
<accession>A0ABN3HD01</accession>
<dbReference type="PROSITE" id="PS51819">
    <property type="entry name" value="VOC"/>
    <property type="match status" value="1"/>
</dbReference>
<name>A0ABN3HD01_9ACTN</name>
<keyword evidence="4" id="KW-1185">Reference proteome</keyword>
<proteinExistence type="predicted"/>
<dbReference type="EMBL" id="BAAASD010000093">
    <property type="protein sequence ID" value="GAA2376438.1"/>
    <property type="molecule type" value="Genomic_DNA"/>
</dbReference>
<organism evidence="3 4">
    <name type="scientific">Streptomyces cuspidosporus</name>
    <dbReference type="NCBI Taxonomy" id="66882"/>
    <lineage>
        <taxon>Bacteria</taxon>
        <taxon>Bacillati</taxon>
        <taxon>Actinomycetota</taxon>
        <taxon>Actinomycetes</taxon>
        <taxon>Kitasatosporales</taxon>
        <taxon>Streptomycetaceae</taxon>
        <taxon>Streptomyces</taxon>
    </lineage>
</organism>
<dbReference type="Gene3D" id="3.10.180.10">
    <property type="entry name" value="2,3-Dihydroxybiphenyl 1,2-Dioxygenase, domain 1"/>
    <property type="match status" value="1"/>
</dbReference>
<feature type="domain" description="VOC" evidence="2">
    <location>
        <begin position="4"/>
        <end position="71"/>
    </location>
</feature>
<protein>
    <recommendedName>
        <fullName evidence="2">VOC domain-containing protein</fullName>
    </recommendedName>
</protein>
<dbReference type="Proteomes" id="UP001500253">
    <property type="component" value="Unassembled WGS sequence"/>
</dbReference>
<evidence type="ECO:0000256" key="1">
    <source>
        <dbReference type="SAM" id="MobiDB-lite"/>
    </source>
</evidence>
<evidence type="ECO:0000313" key="4">
    <source>
        <dbReference type="Proteomes" id="UP001500253"/>
    </source>
</evidence>
<dbReference type="InterPro" id="IPR037523">
    <property type="entry name" value="VOC_core"/>
</dbReference>
<sequence length="71" mass="7568">MISGLDHLVLTVTVVERTTASYQRVLGMRPVTFGEGRRALDFGRSKINLHLPAANSFPTPPDPPPAAPASA</sequence>
<dbReference type="InterPro" id="IPR029068">
    <property type="entry name" value="Glyas_Bleomycin-R_OHBP_Dase"/>
</dbReference>
<dbReference type="SUPFAM" id="SSF54593">
    <property type="entry name" value="Glyoxalase/Bleomycin resistance protein/Dihydroxybiphenyl dioxygenase"/>
    <property type="match status" value="1"/>
</dbReference>
<feature type="compositionally biased region" description="Pro residues" evidence="1">
    <location>
        <begin position="58"/>
        <end position="71"/>
    </location>
</feature>
<gene>
    <name evidence="3" type="ORF">GCM10010246_84100</name>
</gene>
<comment type="caution">
    <text evidence="3">The sequence shown here is derived from an EMBL/GenBank/DDBJ whole genome shotgun (WGS) entry which is preliminary data.</text>
</comment>
<reference evidence="3 4" key="1">
    <citation type="journal article" date="2019" name="Int. J. Syst. Evol. Microbiol.">
        <title>The Global Catalogue of Microorganisms (GCM) 10K type strain sequencing project: providing services to taxonomists for standard genome sequencing and annotation.</title>
        <authorList>
            <consortium name="The Broad Institute Genomics Platform"/>
            <consortium name="The Broad Institute Genome Sequencing Center for Infectious Disease"/>
            <person name="Wu L."/>
            <person name="Ma J."/>
        </authorList>
    </citation>
    <scope>NUCLEOTIDE SEQUENCE [LARGE SCALE GENOMIC DNA]</scope>
    <source>
        <strain evidence="3 4">JCM 4316</strain>
    </source>
</reference>
<feature type="region of interest" description="Disordered" evidence="1">
    <location>
        <begin position="52"/>
        <end position="71"/>
    </location>
</feature>